<proteinExistence type="predicted"/>
<keyword evidence="3" id="KW-1133">Transmembrane helix</keyword>
<reference evidence="5" key="1">
    <citation type="submission" date="2017-02" db="EMBL/GenBank/DDBJ databases">
        <title>Comparative genomics and description of representatives of a novel lineage of planctomycetes thriving in anoxic sediments.</title>
        <authorList>
            <person name="Spring S."/>
            <person name="Bunk B."/>
            <person name="Sproer C."/>
        </authorList>
    </citation>
    <scope>NUCLEOTIDE SEQUENCE [LARGE SCALE GENOMIC DNA]</scope>
    <source>
        <strain evidence="5">ST-NAGAB-D1</strain>
    </source>
</reference>
<dbReference type="EMBL" id="CP019791">
    <property type="protein sequence ID" value="AQT69979.1"/>
    <property type="molecule type" value="Genomic_DNA"/>
</dbReference>
<feature type="coiled-coil region" evidence="1">
    <location>
        <begin position="43"/>
        <end position="70"/>
    </location>
</feature>
<dbReference type="RefSeq" id="WP_146663612.1">
    <property type="nucleotide sequence ID" value="NZ_CP019791.1"/>
</dbReference>
<evidence type="ECO:0000313" key="5">
    <source>
        <dbReference type="Proteomes" id="UP000189674"/>
    </source>
</evidence>
<name>A0A1U9NPZ6_9BACT</name>
<keyword evidence="5" id="KW-1185">Reference proteome</keyword>
<dbReference type="AlphaFoldDB" id="A0A1U9NPZ6"/>
<evidence type="ECO:0000256" key="1">
    <source>
        <dbReference type="SAM" id="Coils"/>
    </source>
</evidence>
<evidence type="ECO:0000256" key="3">
    <source>
        <dbReference type="SAM" id="Phobius"/>
    </source>
</evidence>
<accession>A0A1U9NPZ6</accession>
<feature type="region of interest" description="Disordered" evidence="2">
    <location>
        <begin position="221"/>
        <end position="241"/>
    </location>
</feature>
<dbReference type="STRING" id="1936003.STSP2_03179"/>
<keyword evidence="3" id="KW-0472">Membrane</keyword>
<keyword evidence="3" id="KW-0812">Transmembrane</keyword>
<protein>
    <submittedName>
        <fullName evidence="4">Uncharacterized protein</fullName>
    </submittedName>
</protein>
<feature type="transmembrane region" description="Helical" evidence="3">
    <location>
        <begin position="6"/>
        <end position="27"/>
    </location>
</feature>
<evidence type="ECO:0000313" key="4">
    <source>
        <dbReference type="EMBL" id="AQT69979.1"/>
    </source>
</evidence>
<gene>
    <name evidence="4" type="ORF">STSP2_03179</name>
</gene>
<dbReference type="KEGG" id="alus:STSP2_03179"/>
<evidence type="ECO:0000256" key="2">
    <source>
        <dbReference type="SAM" id="MobiDB-lite"/>
    </source>
</evidence>
<keyword evidence="1" id="KW-0175">Coiled coil</keyword>
<dbReference type="Proteomes" id="UP000189674">
    <property type="component" value="Chromosome"/>
</dbReference>
<organism evidence="4 5">
    <name type="scientific">Anaerohalosphaera lusitana</name>
    <dbReference type="NCBI Taxonomy" id="1936003"/>
    <lineage>
        <taxon>Bacteria</taxon>
        <taxon>Pseudomonadati</taxon>
        <taxon>Planctomycetota</taxon>
        <taxon>Phycisphaerae</taxon>
        <taxon>Sedimentisphaerales</taxon>
        <taxon>Anaerohalosphaeraceae</taxon>
        <taxon>Anaerohalosphaera</taxon>
    </lineage>
</organism>
<sequence>MNRSAMIIWFVIMGMLCSLGGFLGGVLTTRTTQSEIGARMADADKTAVKLDKLRRANTRLEAKQDILVEKTWELGRFAGRIESFARLRNSVCEYFKPTDDDPIDHVKDMMSRPETKNAARLCIGLFSILEPKIDELEQEVTNWGGSHFDNNLSMVAGNLQTAAFWEAKKQSDIVKLLNNSNVWLMSVYTASESADESLAESIETAYDGVVSVWDDKVPGYPETEPLPESLVPPLSVSAAGD</sequence>